<evidence type="ECO:0000313" key="3">
    <source>
        <dbReference type="Proteomes" id="UP000249886"/>
    </source>
</evidence>
<organism evidence="2 3">
    <name type="scientific">Corynebacterium matruchotii</name>
    <dbReference type="NCBI Taxonomy" id="43768"/>
    <lineage>
        <taxon>Bacteria</taxon>
        <taxon>Bacillati</taxon>
        <taxon>Actinomycetota</taxon>
        <taxon>Actinomycetes</taxon>
        <taxon>Mycobacteriales</taxon>
        <taxon>Corynebacteriaceae</taxon>
        <taxon>Corynebacterium</taxon>
    </lineage>
</organism>
<evidence type="ECO:0000256" key="1">
    <source>
        <dbReference type="SAM" id="Phobius"/>
    </source>
</evidence>
<dbReference type="EMBL" id="UARK01000011">
    <property type="protein sequence ID" value="SPW28560.1"/>
    <property type="molecule type" value="Genomic_DNA"/>
</dbReference>
<name>A0A6H9XKS7_9CORY</name>
<keyword evidence="1" id="KW-1133">Transmembrane helix</keyword>
<dbReference type="Proteomes" id="UP000249886">
    <property type="component" value="Unassembled WGS sequence"/>
</dbReference>
<accession>A0A6H9XKS7</accession>
<feature type="transmembrane region" description="Helical" evidence="1">
    <location>
        <begin position="41"/>
        <end position="63"/>
    </location>
</feature>
<keyword evidence="1" id="KW-0472">Membrane</keyword>
<keyword evidence="1" id="KW-0812">Transmembrane</keyword>
<gene>
    <name evidence="2" type="primary">mphP_1</name>
    <name evidence="2" type="ORF">NCTC10254_01506</name>
</gene>
<feature type="transmembrane region" description="Helical" evidence="1">
    <location>
        <begin position="224"/>
        <end position="245"/>
    </location>
</feature>
<dbReference type="RefSeq" id="WP_005525445.1">
    <property type="nucleotide sequence ID" value="NZ_CP050134.2"/>
</dbReference>
<sequence>MTPPHPVTQDQWLDQVTRRRTIARRLWYGYVRYPRRWAKQFIRFLLTTPGKMTTMVVLLSVIITSAGWSMSTMAAERRASFDTLINNTEPVNYVAQSLYANLSAADTAASSSFVLVGDASSQSRSDYARSYQRAGKAIAQAATGFNTGDPELALLENLSQKLPVYTGLVETAWANNQQGNPMGVAYMSEASTLMREDLLPAASQLNVLTGQNVDKQQKALTEPLWVPLTGLVVALIALLVGQIWLAGITNRRLNRGMLCASVLMVVATLWGGTANAITWRTGSLGYERAAAPLNALTDARVMAQQARTQEMLALVWRQSLEDSTNTFEAAAHSVEKTLAGFSGPTADAARIALGRWVDAHNHIIAALDAGDYERAQRLALQTNEESSYPKLDSTLATLIDATRGTMRSYINQGIAASTFVSTMVLMLSLLSVFCLWLGIRPRLQEYL</sequence>
<proteinExistence type="predicted"/>
<evidence type="ECO:0000313" key="2">
    <source>
        <dbReference type="EMBL" id="SPW28560.1"/>
    </source>
</evidence>
<reference evidence="2 3" key="1">
    <citation type="submission" date="2018-06" db="EMBL/GenBank/DDBJ databases">
        <authorList>
            <consortium name="Pathogen Informatics"/>
            <person name="Doyle S."/>
        </authorList>
    </citation>
    <scope>NUCLEOTIDE SEQUENCE [LARGE SCALE GENOMIC DNA]</scope>
    <source>
        <strain evidence="2 3">NCTC10254</strain>
    </source>
</reference>
<dbReference type="AlphaFoldDB" id="A0A6H9XKS7"/>
<comment type="caution">
    <text evidence="2">The sequence shown here is derived from an EMBL/GenBank/DDBJ whole genome shotgun (WGS) entry which is preliminary data.</text>
</comment>
<dbReference type="GeneID" id="84573635"/>
<feature type="transmembrane region" description="Helical" evidence="1">
    <location>
        <begin position="414"/>
        <end position="439"/>
    </location>
</feature>
<protein>
    <submittedName>
        <fullName evidence="2">Phenol hydroxylase P5 protein</fullName>
    </submittedName>
</protein>
<feature type="transmembrane region" description="Helical" evidence="1">
    <location>
        <begin position="257"/>
        <end position="277"/>
    </location>
</feature>